<dbReference type="Proteomes" id="UP001162162">
    <property type="component" value="Unassembled WGS sequence"/>
</dbReference>
<sequence>MKKALDAIGGYRTEHRGLVDVKGKGLMDTYWLTCKEGGQHRTVEMEAPTYFPEDEDTEPVFIKRLRNDSYF</sequence>
<gene>
    <name evidence="1" type="ORF">NQ318_005545</name>
</gene>
<evidence type="ECO:0000313" key="1">
    <source>
        <dbReference type="EMBL" id="KAJ8932487.1"/>
    </source>
</evidence>
<comment type="caution">
    <text evidence="1">The sequence shown here is derived from an EMBL/GenBank/DDBJ whole genome shotgun (WGS) entry which is preliminary data.</text>
</comment>
<organism evidence="1 2">
    <name type="scientific">Aromia moschata</name>
    <dbReference type="NCBI Taxonomy" id="1265417"/>
    <lineage>
        <taxon>Eukaryota</taxon>
        <taxon>Metazoa</taxon>
        <taxon>Ecdysozoa</taxon>
        <taxon>Arthropoda</taxon>
        <taxon>Hexapoda</taxon>
        <taxon>Insecta</taxon>
        <taxon>Pterygota</taxon>
        <taxon>Neoptera</taxon>
        <taxon>Endopterygota</taxon>
        <taxon>Coleoptera</taxon>
        <taxon>Polyphaga</taxon>
        <taxon>Cucujiformia</taxon>
        <taxon>Chrysomeloidea</taxon>
        <taxon>Cerambycidae</taxon>
        <taxon>Cerambycinae</taxon>
        <taxon>Callichromatini</taxon>
        <taxon>Aromia</taxon>
    </lineage>
</organism>
<reference evidence="1" key="1">
    <citation type="journal article" date="2023" name="Insect Mol. Biol.">
        <title>Genome sequencing provides insights into the evolution of gene families encoding plant cell wall-degrading enzymes in longhorned beetles.</title>
        <authorList>
            <person name="Shin N.R."/>
            <person name="Okamura Y."/>
            <person name="Kirsch R."/>
            <person name="Pauchet Y."/>
        </authorList>
    </citation>
    <scope>NUCLEOTIDE SEQUENCE</scope>
    <source>
        <strain evidence="1">AMC_N1</strain>
    </source>
</reference>
<dbReference type="EMBL" id="JAPWTK010001450">
    <property type="protein sequence ID" value="KAJ8932487.1"/>
    <property type="molecule type" value="Genomic_DNA"/>
</dbReference>
<dbReference type="AlphaFoldDB" id="A0AAV8X262"/>
<keyword evidence="2" id="KW-1185">Reference proteome</keyword>
<name>A0AAV8X262_9CUCU</name>
<proteinExistence type="predicted"/>
<protein>
    <submittedName>
        <fullName evidence="1">Uncharacterized protein</fullName>
    </submittedName>
</protein>
<accession>A0AAV8X262</accession>
<evidence type="ECO:0000313" key="2">
    <source>
        <dbReference type="Proteomes" id="UP001162162"/>
    </source>
</evidence>